<dbReference type="Proteomes" id="UP000509335">
    <property type="component" value="Chromosome"/>
</dbReference>
<feature type="domain" description="AMP-dependent synthetase/ligase" evidence="1">
    <location>
        <begin position="105"/>
        <end position="296"/>
    </location>
</feature>
<dbReference type="InterPro" id="IPR045851">
    <property type="entry name" value="AMP-bd_C_sf"/>
</dbReference>
<dbReference type="AlphaFoldDB" id="A0A7H8XTD4"/>
<proteinExistence type="predicted"/>
<dbReference type="EMBL" id="CP058322">
    <property type="protein sequence ID" value="QLD27964.1"/>
    <property type="molecule type" value="Genomic_DNA"/>
</dbReference>
<dbReference type="InterPro" id="IPR050237">
    <property type="entry name" value="ATP-dep_AMP-bd_enzyme"/>
</dbReference>
<dbReference type="Gene3D" id="3.30.300.30">
    <property type="match status" value="1"/>
</dbReference>
<dbReference type="SUPFAM" id="SSF56801">
    <property type="entry name" value="Acetyl-CoA synthetase-like"/>
    <property type="match status" value="1"/>
</dbReference>
<sequence length="427" mass="45294">MGRAAFHRFLTAPSATGGVRWGGEHATWRDLAAHRVAEVRPGGAYLVDPSVGLASVAALLAVASVPDTTLLWATPDSVGAEGRRIAPGLHHIGSPLPSPTDRPLWGVATSGSSGTAKIAIGHADAWELVALHYERAMFQPAFDGRTPQVLATCLPLQFSAAFFMVILPGLFLQRDVVVFPPHDWASVAQAARDAFVLSVPAVTAAACVGTAAPVDMRHVSLFLGGGHVTKTRVDLIRDRFRGVSLANLYGTAETGAIAVDHDPGHNQHVGQPIPGKTVWIDQPDERGVGRVAVAGPDCCRYLWRPGQSPQATGDHVASTDYGRLDAAGNLCLEGRVDGGEKLRGVLVYPRAIERHLLVLPGVSDARVLVERRDSGLERLVARIVGDVDPAAVHEHCRSLAELERPADVQVFSEQAAGAAYNAHGKLR</sequence>
<gene>
    <name evidence="2" type="ORF">HXZ27_30255</name>
</gene>
<evidence type="ECO:0000313" key="3">
    <source>
        <dbReference type="Proteomes" id="UP000509335"/>
    </source>
</evidence>
<protein>
    <submittedName>
        <fullName evidence="2">AMP-binding protein</fullName>
    </submittedName>
</protein>
<dbReference type="KEGG" id="mcab:HXZ27_30255"/>
<name>A0A7H8XTD4_9ACTN</name>
<dbReference type="PANTHER" id="PTHR43767">
    <property type="entry name" value="LONG-CHAIN-FATTY-ACID--COA LIGASE"/>
    <property type="match status" value="1"/>
</dbReference>
<organism evidence="2 3">
    <name type="scientific">Micromonospora carbonacea</name>
    <dbReference type="NCBI Taxonomy" id="47853"/>
    <lineage>
        <taxon>Bacteria</taxon>
        <taxon>Bacillati</taxon>
        <taxon>Actinomycetota</taxon>
        <taxon>Actinomycetes</taxon>
        <taxon>Micromonosporales</taxon>
        <taxon>Micromonosporaceae</taxon>
        <taxon>Micromonospora</taxon>
    </lineage>
</organism>
<accession>A0A7H8XTD4</accession>
<dbReference type="InterPro" id="IPR042099">
    <property type="entry name" value="ANL_N_sf"/>
</dbReference>
<evidence type="ECO:0000313" key="2">
    <source>
        <dbReference type="EMBL" id="QLD27964.1"/>
    </source>
</evidence>
<reference evidence="2 3" key="1">
    <citation type="submission" date="2020-07" db="EMBL/GenBank/DDBJ databases">
        <title>A bifunctional nitrone conjugated secondary metabolite targeting the ribosome.</title>
        <authorList>
            <person name="Limbrick E.M."/>
            <person name="Graf M."/>
            <person name="Derewacz D.K."/>
            <person name="Nguyen F."/>
            <person name="Spraggins J.M."/>
            <person name="Wieland M."/>
            <person name="Ynigez-Gutierrez A.E."/>
            <person name="Reisman B.J."/>
            <person name="Zinshteyn B."/>
            <person name="McCulloch K."/>
            <person name="Iverson T.M."/>
            <person name="Green R."/>
            <person name="Wilson D.N."/>
            <person name="Bachmann B.O."/>
        </authorList>
    </citation>
    <scope>NUCLEOTIDE SEQUENCE [LARGE SCALE GENOMIC DNA]</scope>
    <source>
        <strain evidence="3">aurantiaca</strain>
    </source>
</reference>
<dbReference type="Pfam" id="PF00501">
    <property type="entry name" value="AMP-binding"/>
    <property type="match status" value="1"/>
</dbReference>
<dbReference type="PANTHER" id="PTHR43767:SF10">
    <property type="entry name" value="SURFACTIN SYNTHASE SUBUNIT 1"/>
    <property type="match status" value="1"/>
</dbReference>
<dbReference type="InterPro" id="IPR000873">
    <property type="entry name" value="AMP-dep_synth/lig_dom"/>
</dbReference>
<evidence type="ECO:0000259" key="1">
    <source>
        <dbReference type="Pfam" id="PF00501"/>
    </source>
</evidence>
<dbReference type="Gene3D" id="3.40.50.12780">
    <property type="entry name" value="N-terminal domain of ligase-like"/>
    <property type="match status" value="1"/>
</dbReference>